<comment type="caution">
    <text evidence="7">The sequence shown here is derived from an EMBL/GenBank/DDBJ whole genome shotgun (WGS) entry which is preliminary data.</text>
</comment>
<dbReference type="GO" id="GO:0006629">
    <property type="term" value="P:lipid metabolic process"/>
    <property type="evidence" value="ECO:0007669"/>
    <property type="project" value="UniProtKB-KW"/>
</dbReference>
<dbReference type="EC" id="2.3.2.3" evidence="6"/>
<comment type="catalytic activity">
    <reaction evidence="6">
        <text>L-lysyl-tRNA(Lys) + a 1,2-diacyl-sn-glycero-3-phospho-(1'-sn-glycerol) = a 1,2-diacyl-sn-glycero-3-phospho-1'-(3'-O-L-lysyl)-sn-glycerol + tRNA(Lys)</text>
        <dbReference type="Rhea" id="RHEA:10668"/>
        <dbReference type="Rhea" id="RHEA-COMP:9696"/>
        <dbReference type="Rhea" id="RHEA-COMP:9697"/>
        <dbReference type="ChEBI" id="CHEBI:64716"/>
        <dbReference type="ChEBI" id="CHEBI:75792"/>
        <dbReference type="ChEBI" id="CHEBI:78442"/>
        <dbReference type="ChEBI" id="CHEBI:78529"/>
        <dbReference type="EC" id="2.3.2.3"/>
    </reaction>
</comment>
<feature type="transmembrane region" description="Helical" evidence="6">
    <location>
        <begin position="37"/>
        <end position="57"/>
    </location>
</feature>
<accession>A0A4R8A943</accession>
<keyword evidence="6" id="KW-0046">Antibiotic resistance</keyword>
<dbReference type="PANTHER" id="PTHR37693">
    <property type="entry name" value="PHOSPHATIDYLGLYCEROL LYSYLTRANSFERASE"/>
    <property type="match status" value="1"/>
</dbReference>
<dbReference type="NCBIfam" id="TIGR00374">
    <property type="entry name" value="flippase-like domain"/>
    <property type="match status" value="1"/>
</dbReference>
<dbReference type="GO" id="GO:0050071">
    <property type="term" value="F:phosphatidylglycerol lysyltransferase activity"/>
    <property type="evidence" value="ECO:0007669"/>
    <property type="project" value="UniProtKB-EC"/>
</dbReference>
<keyword evidence="2" id="KW-1003">Cell membrane</keyword>
<reference evidence="7 8" key="1">
    <citation type="submission" date="2019-03" db="EMBL/GenBank/DDBJ databases">
        <title>Genomic Encyclopedia of Type Strains, Phase IV (KMG-IV): sequencing the most valuable type-strain genomes for metagenomic binning, comparative biology and taxonomic classification.</title>
        <authorList>
            <person name="Goeker M."/>
        </authorList>
    </citation>
    <scope>NUCLEOTIDE SEQUENCE [LARGE SCALE GENOMIC DNA]</scope>
    <source>
        <strain evidence="7 8">DSM 28867</strain>
    </source>
</reference>
<dbReference type="Proteomes" id="UP000294743">
    <property type="component" value="Unassembled WGS sequence"/>
</dbReference>
<dbReference type="EMBL" id="SODD01000001">
    <property type="protein sequence ID" value="TDW26434.1"/>
    <property type="molecule type" value="Genomic_DNA"/>
</dbReference>
<evidence type="ECO:0000256" key="2">
    <source>
        <dbReference type="ARBA" id="ARBA00022475"/>
    </source>
</evidence>
<sequence length="345" mass="39552">MPIKKNVLNALLLIALITFALWFALHDDYQQVIENIKAIPIWLVFIVCGLGITYYLLQGYVISQCAKIYKKDIRVIDGIQNAYVAAFFNGVTPVGGGQVAQSFALKQIGMKIPDIASTLWMDFFMFQIVVIIYAALMLLFNLEFVFGNIMLYFPFIVAGWLINSAVIVALWLMTKFPNFFIKLTTKIINLLHKIRIVKEPEETAKKWKLSLEYFHSEIIKLKTRKKLLVKGILCNIIRMTIFYSIPYVIALGYNMPFDAIDVLHIIAISSFVHMLNALTPLPGDTGFTETMFILMYAVVFHDYAKPIMIIWRLATYYINIIIGACVLFYFRIKGAKAKSDDIYQQ</sequence>
<keyword evidence="3 6" id="KW-0812">Transmembrane</keyword>
<dbReference type="AlphaFoldDB" id="A0A4R8A943"/>
<dbReference type="RefSeq" id="WP_166667491.1">
    <property type="nucleotide sequence ID" value="NZ_SODD01000001.1"/>
</dbReference>
<feature type="transmembrane region" description="Helical" evidence="6">
    <location>
        <begin position="7"/>
        <end position="25"/>
    </location>
</feature>
<keyword evidence="5 6" id="KW-0472">Membrane</keyword>
<evidence type="ECO:0000256" key="1">
    <source>
        <dbReference type="ARBA" id="ARBA00004651"/>
    </source>
</evidence>
<evidence type="ECO:0000256" key="3">
    <source>
        <dbReference type="ARBA" id="ARBA00022692"/>
    </source>
</evidence>
<evidence type="ECO:0000256" key="5">
    <source>
        <dbReference type="ARBA" id="ARBA00023136"/>
    </source>
</evidence>
<keyword evidence="8" id="KW-1185">Reference proteome</keyword>
<organism evidence="7 8">
    <name type="scientific">Breznakia blatticola</name>
    <dbReference type="NCBI Taxonomy" id="1754012"/>
    <lineage>
        <taxon>Bacteria</taxon>
        <taxon>Bacillati</taxon>
        <taxon>Bacillota</taxon>
        <taxon>Erysipelotrichia</taxon>
        <taxon>Erysipelotrichales</taxon>
        <taxon>Erysipelotrichaceae</taxon>
        <taxon>Breznakia</taxon>
    </lineage>
</organism>
<dbReference type="InterPro" id="IPR022791">
    <property type="entry name" value="L-PG_synthase/AglD"/>
</dbReference>
<comment type="similarity">
    <text evidence="6">Belongs to the LPG synthase family.</text>
</comment>
<dbReference type="GO" id="GO:0005886">
    <property type="term" value="C:plasma membrane"/>
    <property type="evidence" value="ECO:0007669"/>
    <property type="project" value="UniProtKB-SubCell"/>
</dbReference>
<keyword evidence="6" id="KW-0808">Transferase</keyword>
<comment type="subcellular location">
    <subcellularLocation>
        <location evidence="1 6">Cell membrane</location>
        <topology evidence="1 6">Multi-pass membrane protein</topology>
    </subcellularLocation>
</comment>
<evidence type="ECO:0000256" key="6">
    <source>
        <dbReference type="RuleBase" id="RU363042"/>
    </source>
</evidence>
<keyword evidence="4 6" id="KW-1133">Transmembrane helix</keyword>
<protein>
    <recommendedName>
        <fullName evidence="6">Phosphatidylglycerol lysyltransferase</fullName>
        <ecNumber evidence="6">2.3.2.3</ecNumber>
    </recommendedName>
    <alternativeName>
        <fullName evidence="6">Lysylphosphatidylglycerol synthase</fullName>
    </alternativeName>
</protein>
<evidence type="ECO:0000256" key="4">
    <source>
        <dbReference type="ARBA" id="ARBA00022989"/>
    </source>
</evidence>
<evidence type="ECO:0000313" key="7">
    <source>
        <dbReference type="EMBL" id="TDW26434.1"/>
    </source>
</evidence>
<dbReference type="Pfam" id="PF03706">
    <property type="entry name" value="LPG_synthase_TM"/>
    <property type="match status" value="1"/>
</dbReference>
<feature type="transmembrane region" description="Helical" evidence="6">
    <location>
        <begin position="119"/>
        <end position="140"/>
    </location>
</feature>
<feature type="transmembrane region" description="Helical" evidence="6">
    <location>
        <begin position="309"/>
        <end position="330"/>
    </location>
</feature>
<evidence type="ECO:0000313" key="8">
    <source>
        <dbReference type="Proteomes" id="UP000294743"/>
    </source>
</evidence>
<feature type="transmembrane region" description="Helical" evidence="6">
    <location>
        <begin position="227"/>
        <end position="250"/>
    </location>
</feature>
<gene>
    <name evidence="6" type="primary">mprF</name>
    <name evidence="7" type="ORF">EDD63_101150</name>
</gene>
<proteinExistence type="inferred from homology"/>
<dbReference type="GO" id="GO:0046677">
    <property type="term" value="P:response to antibiotic"/>
    <property type="evidence" value="ECO:0007669"/>
    <property type="project" value="UniProtKB-KW"/>
</dbReference>
<keyword evidence="6" id="KW-0443">Lipid metabolism</keyword>
<name>A0A4R8A943_9FIRM</name>
<feature type="transmembrane region" description="Helical" evidence="6">
    <location>
        <begin position="262"/>
        <end position="279"/>
    </location>
</feature>
<feature type="transmembrane region" description="Helical" evidence="6">
    <location>
        <begin position="152"/>
        <end position="173"/>
    </location>
</feature>
<comment type="function">
    <text evidence="6">Catalyzes the transfer of a lysyl group from L-lysyl-tRNA(Lys) to membrane-bound phosphatidylglycerol (PG), which produces lysylphosphatidylglycerol (LPG), a major component of the bacterial membrane with a positive net charge. LPG synthesis contributes to bacterial virulence as it is involved in the resistance mechanism against cationic antimicrobial peptides (CAMP) produces by the host's immune system (defensins, cathelicidins) and by the competing microorganisms.</text>
</comment>
<dbReference type="PANTHER" id="PTHR37693:SF1">
    <property type="entry name" value="INTEGRAL MEMBRANE PROTEIN"/>
    <property type="match status" value="1"/>
</dbReference>